<evidence type="ECO:0000313" key="1">
    <source>
        <dbReference type="EMBL" id="TFV44509.1"/>
    </source>
</evidence>
<evidence type="ECO:0000313" key="2">
    <source>
        <dbReference type="Proteomes" id="UP000297966"/>
    </source>
</evidence>
<protein>
    <submittedName>
        <fullName evidence="1">Uncharacterized protein</fullName>
    </submittedName>
</protein>
<dbReference type="Proteomes" id="UP000297966">
    <property type="component" value="Unassembled WGS sequence"/>
</dbReference>
<dbReference type="EMBL" id="SPQT01000018">
    <property type="protein sequence ID" value="TFV44509.1"/>
    <property type="molecule type" value="Genomic_DNA"/>
</dbReference>
<reference evidence="1 2" key="1">
    <citation type="submission" date="2019-03" db="EMBL/GenBank/DDBJ databases">
        <title>Bradyrhizobium diversity isolated from nodules of Chamaecrista fasciculata.</title>
        <authorList>
            <person name="Klepa M.S."/>
            <person name="Urquiaga M.O."/>
            <person name="Hungria M."/>
            <person name="Delamuta J.R."/>
        </authorList>
    </citation>
    <scope>NUCLEOTIDE SEQUENCE [LARGE SCALE GENOMIC DNA]</scope>
    <source>
        <strain evidence="1 2">CNPSo 3448</strain>
    </source>
</reference>
<keyword evidence="2" id="KW-1185">Reference proteome</keyword>
<sequence length="61" mass="6569">MATRYSPAAILKGIEMVTGPSTSLVGKSDGTVCVTGAIVWIDAARERAVRQDAFWWTPAEE</sequence>
<dbReference type="RefSeq" id="WP_135176850.1">
    <property type="nucleotide sequence ID" value="NZ_SPQT01000018.1"/>
</dbReference>
<accession>A0A4Y9LNI3</accession>
<name>A0A4Y9LNI3_9BRAD</name>
<proteinExistence type="predicted"/>
<comment type="caution">
    <text evidence="1">The sequence shown here is derived from an EMBL/GenBank/DDBJ whole genome shotgun (WGS) entry which is preliminary data.</text>
</comment>
<organism evidence="1 2">
    <name type="scientific">Bradyrhizobium niftali</name>
    <dbReference type="NCBI Taxonomy" id="2560055"/>
    <lineage>
        <taxon>Bacteria</taxon>
        <taxon>Pseudomonadati</taxon>
        <taxon>Pseudomonadota</taxon>
        <taxon>Alphaproteobacteria</taxon>
        <taxon>Hyphomicrobiales</taxon>
        <taxon>Nitrobacteraceae</taxon>
        <taxon>Bradyrhizobium</taxon>
    </lineage>
</organism>
<gene>
    <name evidence="1" type="ORF">E4K65_27925</name>
</gene>
<dbReference type="AlphaFoldDB" id="A0A4Y9LNI3"/>